<evidence type="ECO:0000313" key="12">
    <source>
        <dbReference type="EMBL" id="KAJ8569952.1"/>
    </source>
</evidence>
<dbReference type="GO" id="GO:0006511">
    <property type="term" value="P:ubiquitin-dependent protein catabolic process"/>
    <property type="evidence" value="ECO:0007669"/>
    <property type="project" value="InterPro"/>
</dbReference>
<dbReference type="EMBL" id="JAJAGQ010000002">
    <property type="protein sequence ID" value="KAJ8569952.1"/>
    <property type="molecule type" value="Genomic_DNA"/>
</dbReference>
<dbReference type="Pfam" id="PF08672">
    <property type="entry name" value="ANAPC2"/>
    <property type="match status" value="1"/>
</dbReference>
<dbReference type="SMART" id="SM01013">
    <property type="entry name" value="APC2"/>
    <property type="match status" value="1"/>
</dbReference>
<evidence type="ECO:0000256" key="1">
    <source>
        <dbReference type="ARBA" id="ARBA00016068"/>
    </source>
</evidence>
<dbReference type="InterPro" id="IPR036390">
    <property type="entry name" value="WH_DNA-bd_sf"/>
</dbReference>
<dbReference type="PANTHER" id="PTHR45957:SF1">
    <property type="entry name" value="ANAPHASE-PROMOTING COMPLEX SUBUNIT 2"/>
    <property type="match status" value="1"/>
</dbReference>
<dbReference type="Proteomes" id="UP001152561">
    <property type="component" value="Unassembled WGS sequence"/>
</dbReference>
<dbReference type="SMART" id="SM00182">
    <property type="entry name" value="CULLIN"/>
    <property type="match status" value="1"/>
</dbReference>
<accession>A0A9Q1RNY9</accession>
<keyword evidence="4" id="KW-0498">Mitosis</keyword>
<dbReference type="Gene3D" id="2.60.40.2310">
    <property type="match status" value="1"/>
</dbReference>
<sequence>MACDTSSLRCGLDILESLSNDSISDISENWNSFCSTSEYLLKGSGDLSFSSEFVMRAKNLSKHGLASLIEQHFLRRIEETFERNGARRFWSYFEPYSNAAPFETNKDPILEEEIQQVICKALEEISSEKQFQEKCLLLLAHALQSYEEDKSQGHANPDSTQVYLFSKYQLIVSSVLLASLPHHFPGILHWYFKGRLEELSTIAAANSEDEDELDMDDKMDLDEKRKLPYKCGNMDSDINHKYAIFSDNNKLVKSIGMVVRDLRNIGFTSMAEDAYASAIFFLLKDKVHDLAGDDYRSSVLESIKAYIQAVPLQFLRALLDYLGDFTSCDGPSSGLKSPLASHPSLCYSGTGVPSEGLVRWQLRLEYYAYETLQDLRIAKLFEIIVDYPDSAPAIEDLKQCLEYTGQHSKLVDSFISSLRYRLLTAGASTNDILHQYVSTIKALRTIDPAGVFLEAVSEPIREYLRGRKDTIKCIVTMLTDGTGGNPNGPGSSGDSLLEELNRDEESQENTIVDDDINSDDKQAWINAQNWEPDPAEADPSKGSRYRRKVDILGMVVGIIGSKDQLVNEYRVMLAEKLLNKSDYDIDAEIRTLELLKIHFGESSMQKCEIMLNDLIDSKRTNTNIKATIKHQPQSEQRDLEISLDNLNATIISSNFWPPIQDEAVNLPETVEQLLADYAKRYTEIKTPRKLMWKKNLGSVKLELQFEDRAVQFNVTPLHASIILQFQDQKKWTSKNLAAAVGVPVDVLNRRINFWISKGVLAESMGTDSADHAFTLVETMNDTGKSGTIDGGCEELLAGDEDGERSVASVEDQLRKEMTVYEKFITGMLTNFGSMALDRIHNTLKMFCIADPTYDKSLQQLQSFLSGLVAEEKLEFRDGIARLTTVKGVGPTELCFRENLGAFVELGQLELPFLLLSRPQSRLSLDWPILYLAEFSVAIVKGVAPEAHVSVYKAPKRGGTFSDILAAMDKAIADGVDVISLSIGSDTPFSLYEDPIAIAAFAAMEKDKEELLKATDKFVVCIDKNTSIEDQVINVNQSKVAGGIFITNNFGTNLNVYLNLGFPAVFFNLQDGDHVLKYINNSSSPKEKIGLQGTLTVSPWTRLNNNYIIISGTSMSCPHAAGVASLLKGAHPEWSPTAIRSAMMITADVLDNTHNPIQDVAHKDTAATPLAMGAGHINPNKAIDPGLIFDTTPQDYVNLLCALNFTSKQIKTITRSSYTCSKPSLDLNFPSFIGFFNTNSTESDPRRVQEFQRTVTNLGDTAVLTPMLGLKVSVVPEKLVFQREE</sequence>
<feature type="domain" description="Cullin family profile" evidence="11">
    <location>
        <begin position="554"/>
        <end position="755"/>
    </location>
</feature>
<evidence type="ECO:0000256" key="6">
    <source>
        <dbReference type="ARBA" id="ARBA00022801"/>
    </source>
</evidence>
<comment type="caution">
    <text evidence="12">The sequence shown here is derived from an EMBL/GenBank/DDBJ whole genome shotgun (WGS) entry which is preliminary data.</text>
</comment>
<comment type="similarity">
    <text evidence="9">Belongs to the cullin family.</text>
</comment>
<dbReference type="Gene3D" id="3.30.230.130">
    <property type="entry name" value="Cullin, Chain C, Domain 2"/>
    <property type="match status" value="1"/>
</dbReference>
<dbReference type="GO" id="GO:0007091">
    <property type="term" value="P:metaphase/anaphase transition of mitotic cell cycle"/>
    <property type="evidence" value="ECO:0007669"/>
    <property type="project" value="TreeGrafter"/>
</dbReference>
<dbReference type="Gene3D" id="1.20.1310.10">
    <property type="entry name" value="Cullin Repeats"/>
    <property type="match status" value="1"/>
</dbReference>
<feature type="region of interest" description="Disordered" evidence="10">
    <location>
        <begin position="478"/>
        <end position="515"/>
    </location>
</feature>
<dbReference type="FunFam" id="1.20.1310.10:FF:000032">
    <property type="entry name" value="Anaphase-promoting complex subunit 2"/>
    <property type="match status" value="1"/>
</dbReference>
<dbReference type="InterPro" id="IPR044554">
    <property type="entry name" value="ANAPC2"/>
</dbReference>
<dbReference type="InterPro" id="IPR000209">
    <property type="entry name" value="Peptidase_S8/S53_dom"/>
</dbReference>
<evidence type="ECO:0000256" key="2">
    <source>
        <dbReference type="ARBA" id="ARBA00022618"/>
    </source>
</evidence>
<dbReference type="InterPro" id="IPR059120">
    <property type="entry name" value="Cullin-like_AB"/>
</dbReference>
<dbReference type="Pfam" id="PF25773">
    <property type="entry name" value="TPR_ANAPC2"/>
    <property type="match status" value="1"/>
</dbReference>
<evidence type="ECO:0000256" key="4">
    <source>
        <dbReference type="ARBA" id="ARBA00022776"/>
    </source>
</evidence>
<dbReference type="InterPro" id="IPR036317">
    <property type="entry name" value="Cullin_homology_sf"/>
</dbReference>
<feature type="compositionally biased region" description="Gly residues" evidence="10">
    <location>
        <begin position="481"/>
        <end position="491"/>
    </location>
</feature>
<dbReference type="Pfam" id="PF00082">
    <property type="entry name" value="Peptidase_S8"/>
    <property type="match status" value="1"/>
</dbReference>
<dbReference type="GO" id="GO:0004252">
    <property type="term" value="F:serine-type endopeptidase activity"/>
    <property type="evidence" value="ECO:0007669"/>
    <property type="project" value="InterPro"/>
</dbReference>
<dbReference type="SUPFAM" id="SSF52743">
    <property type="entry name" value="Subtilisin-like"/>
    <property type="match status" value="1"/>
</dbReference>
<dbReference type="SUPFAM" id="SSF75632">
    <property type="entry name" value="Cullin homology domain"/>
    <property type="match status" value="1"/>
</dbReference>
<evidence type="ECO:0000256" key="3">
    <source>
        <dbReference type="ARBA" id="ARBA00022670"/>
    </source>
</evidence>
<evidence type="ECO:0000256" key="8">
    <source>
        <dbReference type="ARBA" id="ARBA00023306"/>
    </source>
</evidence>
<organism evidence="12 13">
    <name type="scientific">Anisodus acutangulus</name>
    <dbReference type="NCBI Taxonomy" id="402998"/>
    <lineage>
        <taxon>Eukaryota</taxon>
        <taxon>Viridiplantae</taxon>
        <taxon>Streptophyta</taxon>
        <taxon>Embryophyta</taxon>
        <taxon>Tracheophyta</taxon>
        <taxon>Spermatophyta</taxon>
        <taxon>Magnoliopsida</taxon>
        <taxon>eudicotyledons</taxon>
        <taxon>Gunneridae</taxon>
        <taxon>Pentapetalae</taxon>
        <taxon>asterids</taxon>
        <taxon>lamiids</taxon>
        <taxon>Solanales</taxon>
        <taxon>Solanaceae</taxon>
        <taxon>Solanoideae</taxon>
        <taxon>Hyoscyameae</taxon>
        <taxon>Anisodus</taxon>
    </lineage>
</organism>
<evidence type="ECO:0000259" key="11">
    <source>
        <dbReference type="PROSITE" id="PS50069"/>
    </source>
</evidence>
<dbReference type="InterPro" id="IPR036388">
    <property type="entry name" value="WH-like_DNA-bd_sf"/>
</dbReference>
<dbReference type="PROSITE" id="PS00138">
    <property type="entry name" value="SUBTILASE_SER"/>
    <property type="match status" value="1"/>
</dbReference>
<dbReference type="InterPro" id="IPR036852">
    <property type="entry name" value="Peptidase_S8/S53_dom_sf"/>
</dbReference>
<dbReference type="FunFam" id="1.10.10.10:FF:000331">
    <property type="entry name" value="Anaphase-promoting complex subunit 2"/>
    <property type="match status" value="1"/>
</dbReference>
<evidence type="ECO:0000256" key="10">
    <source>
        <dbReference type="SAM" id="MobiDB-lite"/>
    </source>
</evidence>
<gene>
    <name evidence="12" type="ORF">K7X08_006529</name>
</gene>
<dbReference type="GO" id="GO:0070979">
    <property type="term" value="P:protein K11-linked ubiquitination"/>
    <property type="evidence" value="ECO:0007669"/>
    <property type="project" value="TreeGrafter"/>
</dbReference>
<dbReference type="InterPro" id="IPR057975">
    <property type="entry name" value="TPR_ANAPC2"/>
</dbReference>
<dbReference type="SUPFAM" id="SSF46785">
    <property type="entry name" value="Winged helix' DNA-binding domain"/>
    <property type="match status" value="1"/>
</dbReference>
<dbReference type="Pfam" id="PF26557">
    <property type="entry name" value="Cullin_AB"/>
    <property type="match status" value="1"/>
</dbReference>
<dbReference type="InterPro" id="IPR016158">
    <property type="entry name" value="Cullin_homology"/>
</dbReference>
<dbReference type="GO" id="GO:0005680">
    <property type="term" value="C:anaphase-promoting complex"/>
    <property type="evidence" value="ECO:0007669"/>
    <property type="project" value="TreeGrafter"/>
</dbReference>
<evidence type="ECO:0000256" key="5">
    <source>
        <dbReference type="ARBA" id="ARBA00022786"/>
    </source>
</evidence>
<keyword evidence="8" id="KW-0131">Cell cycle</keyword>
<dbReference type="InterPro" id="IPR014786">
    <property type="entry name" value="ANAPC2_C"/>
</dbReference>
<dbReference type="PANTHER" id="PTHR45957">
    <property type="entry name" value="ANAPHASE-PROMOTING COMPLEX SUBUNIT 2"/>
    <property type="match status" value="1"/>
</dbReference>
<evidence type="ECO:0000256" key="7">
    <source>
        <dbReference type="ARBA" id="ARBA00022825"/>
    </source>
</evidence>
<keyword evidence="6" id="KW-0378">Hydrolase</keyword>
<keyword evidence="13" id="KW-1185">Reference proteome</keyword>
<keyword evidence="5" id="KW-0833">Ubl conjugation pathway</keyword>
<dbReference type="OrthoDB" id="5581181at2759"/>
<proteinExistence type="inferred from homology"/>
<dbReference type="GO" id="GO:0031625">
    <property type="term" value="F:ubiquitin protein ligase binding"/>
    <property type="evidence" value="ECO:0007669"/>
    <property type="project" value="InterPro"/>
</dbReference>
<reference evidence="13" key="1">
    <citation type="journal article" date="2023" name="Proc. Natl. Acad. Sci. U.S.A.">
        <title>Genomic and structural basis for evolution of tropane alkaloid biosynthesis.</title>
        <authorList>
            <person name="Wanga Y.-J."/>
            <person name="Taina T."/>
            <person name="Yua J.-Y."/>
            <person name="Lia J."/>
            <person name="Xua B."/>
            <person name="Chenc J."/>
            <person name="D'Auriad J.C."/>
            <person name="Huanga J.-P."/>
            <person name="Huanga S.-X."/>
        </authorList>
    </citation>
    <scope>NUCLEOTIDE SEQUENCE [LARGE SCALE GENOMIC DNA]</scope>
    <source>
        <strain evidence="13">cv. KIB-2019</strain>
    </source>
</reference>
<dbReference type="GO" id="GO:0051301">
    <property type="term" value="P:cell division"/>
    <property type="evidence" value="ECO:0007669"/>
    <property type="project" value="UniProtKB-KW"/>
</dbReference>
<dbReference type="InterPro" id="IPR023828">
    <property type="entry name" value="Peptidase_S8_Ser-AS"/>
</dbReference>
<evidence type="ECO:0000313" key="13">
    <source>
        <dbReference type="Proteomes" id="UP001152561"/>
    </source>
</evidence>
<dbReference type="Gene3D" id="3.40.50.200">
    <property type="entry name" value="Peptidase S8/S53 domain"/>
    <property type="match status" value="1"/>
</dbReference>
<protein>
    <recommendedName>
        <fullName evidence="1">Anaphase-promoting complex subunit 2</fullName>
    </recommendedName>
</protein>
<dbReference type="PROSITE" id="PS50069">
    <property type="entry name" value="CULLIN_2"/>
    <property type="match status" value="1"/>
</dbReference>
<feature type="compositionally biased region" description="Acidic residues" evidence="10">
    <location>
        <begin position="505"/>
        <end position="515"/>
    </location>
</feature>
<keyword evidence="2" id="KW-0132">Cell division</keyword>
<dbReference type="Gene3D" id="1.10.10.10">
    <property type="entry name" value="Winged helix-like DNA-binding domain superfamily/Winged helix DNA-binding domain"/>
    <property type="match status" value="1"/>
</dbReference>
<evidence type="ECO:0000256" key="9">
    <source>
        <dbReference type="PROSITE-ProRule" id="PRU00330"/>
    </source>
</evidence>
<keyword evidence="7" id="KW-0720">Serine protease</keyword>
<name>A0A9Q1RNY9_9SOLA</name>
<keyword evidence="3" id="KW-0645">Protease</keyword>